<evidence type="ECO:0000256" key="1">
    <source>
        <dbReference type="SAM" id="MobiDB-lite"/>
    </source>
</evidence>
<evidence type="ECO:0000313" key="3">
    <source>
        <dbReference type="EMBL" id="HHI66376.1"/>
    </source>
</evidence>
<dbReference type="InterPro" id="IPR013429">
    <property type="entry name" value="Regulatory_FmdB_Zinc_ribbon"/>
</dbReference>
<dbReference type="SMART" id="SM00834">
    <property type="entry name" value="CxxC_CXXC_SSSS"/>
    <property type="match status" value="1"/>
</dbReference>
<dbReference type="Pfam" id="PF09723">
    <property type="entry name" value="Zn_ribbon_8"/>
    <property type="match status" value="1"/>
</dbReference>
<dbReference type="EMBL" id="DRUY01000253">
    <property type="protein sequence ID" value="HHI66376.1"/>
    <property type="molecule type" value="Genomic_DNA"/>
</dbReference>
<feature type="region of interest" description="Disordered" evidence="1">
    <location>
        <begin position="48"/>
        <end position="84"/>
    </location>
</feature>
<comment type="caution">
    <text evidence="3">The sequence shown here is derived from an EMBL/GenBank/DDBJ whole genome shotgun (WGS) entry which is preliminary data.</text>
</comment>
<dbReference type="PANTHER" id="PTHR34404">
    <property type="entry name" value="REGULATORY PROTEIN, FMDB FAMILY"/>
    <property type="match status" value="1"/>
</dbReference>
<sequence>MPFYEYKCGECNNVFTLLRSVDKKDEVVNCPKCNSMNVKRVISRPMVSRVKSSDKADSSIEISSSPSSSSCANCSGGDCSSCGF</sequence>
<feature type="domain" description="Putative regulatory protein FmdB zinc ribbon" evidence="2">
    <location>
        <begin position="1"/>
        <end position="43"/>
    </location>
</feature>
<organism evidence="3">
    <name type="scientific">Thermodesulfobium narugense</name>
    <dbReference type="NCBI Taxonomy" id="184064"/>
    <lineage>
        <taxon>Bacteria</taxon>
        <taxon>Pseudomonadati</taxon>
        <taxon>Thermodesulfobiota</taxon>
        <taxon>Thermodesulfobiia</taxon>
        <taxon>Thermodesulfobiales</taxon>
        <taxon>Thermodesulfobiaceae</taxon>
        <taxon>Thermodesulfobium</taxon>
    </lineage>
</organism>
<dbReference type="Gene3D" id="2.20.28.30">
    <property type="entry name" value="RNA polymerase ii, chain L"/>
    <property type="match status" value="1"/>
</dbReference>
<dbReference type="AlphaFoldDB" id="A0A7C5KCA6"/>
<reference evidence="3" key="1">
    <citation type="journal article" date="2020" name="mSystems">
        <title>Genome- and Community-Level Interaction Insights into Carbon Utilization and Element Cycling Functions of Hydrothermarchaeota in Hydrothermal Sediment.</title>
        <authorList>
            <person name="Zhou Z."/>
            <person name="Liu Y."/>
            <person name="Xu W."/>
            <person name="Pan J."/>
            <person name="Luo Z.H."/>
            <person name="Li M."/>
        </authorList>
    </citation>
    <scope>NUCLEOTIDE SEQUENCE [LARGE SCALE GENOMIC DNA]</scope>
    <source>
        <strain evidence="3">SpSt-1019</strain>
    </source>
</reference>
<dbReference type="PANTHER" id="PTHR34404:SF1">
    <property type="entry name" value="REGULATORY PROTEIN, FMDB FAMILY"/>
    <property type="match status" value="1"/>
</dbReference>
<protein>
    <submittedName>
        <fullName evidence="3">Zinc ribbon domain-containing protein</fullName>
    </submittedName>
</protein>
<feature type="compositionally biased region" description="Low complexity" evidence="1">
    <location>
        <begin position="59"/>
        <end position="84"/>
    </location>
</feature>
<dbReference type="NCBIfam" id="TIGR02605">
    <property type="entry name" value="CxxC_CxxC_SSSS"/>
    <property type="match status" value="1"/>
</dbReference>
<accession>A0A7C5KCA6</accession>
<evidence type="ECO:0000259" key="2">
    <source>
        <dbReference type="SMART" id="SM00834"/>
    </source>
</evidence>
<name>A0A7C5KCA6_9BACT</name>
<proteinExistence type="predicted"/>
<gene>
    <name evidence="3" type="ORF">ENL70_07515</name>
</gene>